<evidence type="ECO:0000259" key="6">
    <source>
        <dbReference type="PROSITE" id="PS50835"/>
    </source>
</evidence>
<feature type="domain" description="Ig-like" evidence="6">
    <location>
        <begin position="86"/>
        <end position="180"/>
    </location>
</feature>
<evidence type="ECO:0000256" key="3">
    <source>
        <dbReference type="ARBA" id="ARBA00023157"/>
    </source>
</evidence>
<dbReference type="SUPFAM" id="SSF48726">
    <property type="entry name" value="Immunoglobulin"/>
    <property type="match status" value="2"/>
</dbReference>
<name>A0ABD3W4W3_SINWO</name>
<dbReference type="PANTHER" id="PTHR11640:SF31">
    <property type="entry name" value="IRREGULAR CHIASM C-ROUGHEST PROTEIN-RELATED"/>
    <property type="match status" value="1"/>
</dbReference>
<evidence type="ECO:0000256" key="5">
    <source>
        <dbReference type="ARBA" id="ARBA00023319"/>
    </source>
</evidence>
<keyword evidence="8" id="KW-1185">Reference proteome</keyword>
<accession>A0ABD3W4W3</accession>
<organism evidence="7 8">
    <name type="scientific">Sinanodonta woodiana</name>
    <name type="common">Chinese pond mussel</name>
    <name type="synonym">Anodonta woodiana</name>
    <dbReference type="NCBI Taxonomy" id="1069815"/>
    <lineage>
        <taxon>Eukaryota</taxon>
        <taxon>Metazoa</taxon>
        <taxon>Spiralia</taxon>
        <taxon>Lophotrochozoa</taxon>
        <taxon>Mollusca</taxon>
        <taxon>Bivalvia</taxon>
        <taxon>Autobranchia</taxon>
        <taxon>Heteroconchia</taxon>
        <taxon>Palaeoheterodonta</taxon>
        <taxon>Unionida</taxon>
        <taxon>Unionoidea</taxon>
        <taxon>Unionidae</taxon>
        <taxon>Unioninae</taxon>
        <taxon>Sinanodonta</taxon>
    </lineage>
</organism>
<evidence type="ECO:0000313" key="8">
    <source>
        <dbReference type="Proteomes" id="UP001634394"/>
    </source>
</evidence>
<dbReference type="EMBL" id="JBJQND010000008">
    <property type="protein sequence ID" value="KAL3867802.1"/>
    <property type="molecule type" value="Genomic_DNA"/>
</dbReference>
<evidence type="ECO:0000256" key="1">
    <source>
        <dbReference type="ARBA" id="ARBA00004479"/>
    </source>
</evidence>
<evidence type="ECO:0000313" key="7">
    <source>
        <dbReference type="EMBL" id="KAL3867802.1"/>
    </source>
</evidence>
<dbReference type="GO" id="GO:0016020">
    <property type="term" value="C:membrane"/>
    <property type="evidence" value="ECO:0007669"/>
    <property type="project" value="UniProtKB-SubCell"/>
</dbReference>
<keyword evidence="3" id="KW-1015">Disulfide bond</keyword>
<feature type="domain" description="Ig-like" evidence="6">
    <location>
        <begin position="1"/>
        <end position="82"/>
    </location>
</feature>
<evidence type="ECO:0000256" key="2">
    <source>
        <dbReference type="ARBA" id="ARBA00023136"/>
    </source>
</evidence>
<dbReference type="PANTHER" id="PTHR11640">
    <property type="entry name" value="NEPHRIN"/>
    <property type="match status" value="1"/>
</dbReference>
<dbReference type="PROSITE" id="PS50835">
    <property type="entry name" value="IG_LIKE"/>
    <property type="match status" value="2"/>
</dbReference>
<dbReference type="Proteomes" id="UP001634394">
    <property type="component" value="Unassembled WGS sequence"/>
</dbReference>
<dbReference type="InterPro" id="IPR051275">
    <property type="entry name" value="Cell_adhesion_signaling"/>
</dbReference>
<comment type="subcellular location">
    <subcellularLocation>
        <location evidence="1">Membrane</location>
        <topology evidence="1">Single-pass type I membrane protein</topology>
    </subcellularLocation>
</comment>
<dbReference type="AlphaFoldDB" id="A0ABD3W4W3"/>
<dbReference type="Gene3D" id="2.60.40.10">
    <property type="entry name" value="Immunoglobulins"/>
    <property type="match status" value="2"/>
</dbReference>
<dbReference type="InterPro" id="IPR007110">
    <property type="entry name" value="Ig-like_dom"/>
</dbReference>
<evidence type="ECO:0000256" key="4">
    <source>
        <dbReference type="ARBA" id="ARBA00023180"/>
    </source>
</evidence>
<dbReference type="InterPro" id="IPR013783">
    <property type="entry name" value="Ig-like_fold"/>
</dbReference>
<comment type="caution">
    <text evidence="7">The sequence shown here is derived from an EMBL/GenBank/DDBJ whole genome shotgun (WGS) entry which is preliminary data.</text>
</comment>
<reference evidence="7 8" key="1">
    <citation type="submission" date="2024-11" db="EMBL/GenBank/DDBJ databases">
        <title>Chromosome-level genome assembly of the freshwater bivalve Anodonta woodiana.</title>
        <authorList>
            <person name="Chen X."/>
        </authorList>
    </citation>
    <scope>NUCLEOTIDE SEQUENCE [LARGE SCALE GENOMIC DNA]</scope>
    <source>
        <strain evidence="7">MN2024</strain>
        <tissue evidence="7">Gills</tissue>
    </source>
</reference>
<sequence length="219" mass="25250">MIGEDAFFVCEVGEQERWQYVVWEKISKDSITEIVAYNNQTVNYTKYEVTGTYKLSIFHTNLEDEALYECQTDGKKANAALSVSVPMDSMTITWNAQTPLNYDSEVELICRSYHSRPPAELSWYWGNHDFSRDAHYCYKLYNADGFGDSVSVLRVSMMNHRNSEIPFRCVASLPANDRVRTEYAFLPITSISDATIERISSLQFIIYNIIFFTTLDIVT</sequence>
<gene>
    <name evidence="7" type="ORF">ACJMK2_040649</name>
</gene>
<proteinExistence type="predicted"/>
<dbReference type="InterPro" id="IPR036179">
    <property type="entry name" value="Ig-like_dom_sf"/>
</dbReference>
<keyword evidence="5" id="KW-0393">Immunoglobulin domain</keyword>
<keyword evidence="2" id="KW-0472">Membrane</keyword>
<keyword evidence="4" id="KW-0325">Glycoprotein</keyword>
<protein>
    <recommendedName>
        <fullName evidence="6">Ig-like domain-containing protein</fullName>
    </recommendedName>
</protein>